<dbReference type="AlphaFoldDB" id="A0A9N9XUK5"/>
<keyword evidence="3 6" id="KW-0812">Transmembrane</keyword>
<feature type="transmembrane region" description="Helical" evidence="6">
    <location>
        <begin position="222"/>
        <end position="244"/>
    </location>
</feature>
<dbReference type="InterPro" id="IPR011701">
    <property type="entry name" value="MFS"/>
</dbReference>
<dbReference type="InterPro" id="IPR036259">
    <property type="entry name" value="MFS_trans_sf"/>
</dbReference>
<dbReference type="OrthoDB" id="2962993at2759"/>
<evidence type="ECO:0000313" key="9">
    <source>
        <dbReference type="Proteomes" id="UP000754883"/>
    </source>
</evidence>
<dbReference type="InterPro" id="IPR020846">
    <property type="entry name" value="MFS_dom"/>
</dbReference>
<dbReference type="EMBL" id="CABFNO020001240">
    <property type="protein sequence ID" value="CAG9972462.1"/>
    <property type="molecule type" value="Genomic_DNA"/>
</dbReference>
<keyword evidence="5 6" id="KW-0472">Membrane</keyword>
<evidence type="ECO:0000256" key="4">
    <source>
        <dbReference type="ARBA" id="ARBA00022989"/>
    </source>
</evidence>
<feature type="transmembrane region" description="Helical" evidence="6">
    <location>
        <begin position="285"/>
        <end position="304"/>
    </location>
</feature>
<dbReference type="Pfam" id="PF07690">
    <property type="entry name" value="MFS_1"/>
    <property type="match status" value="1"/>
</dbReference>
<feature type="transmembrane region" description="Helical" evidence="6">
    <location>
        <begin position="456"/>
        <end position="478"/>
    </location>
</feature>
<evidence type="ECO:0000256" key="1">
    <source>
        <dbReference type="ARBA" id="ARBA00004141"/>
    </source>
</evidence>
<name>A0A9N9XUK5_9HYPO</name>
<evidence type="ECO:0000256" key="2">
    <source>
        <dbReference type="ARBA" id="ARBA00022448"/>
    </source>
</evidence>
<protein>
    <recommendedName>
        <fullName evidence="7">Major facilitator superfamily (MFS) profile domain-containing protein</fullName>
    </recommendedName>
</protein>
<evidence type="ECO:0000256" key="6">
    <source>
        <dbReference type="SAM" id="Phobius"/>
    </source>
</evidence>
<feature type="transmembrane region" description="Helical" evidence="6">
    <location>
        <begin position="423"/>
        <end position="444"/>
    </location>
</feature>
<feature type="transmembrane region" description="Helical" evidence="6">
    <location>
        <begin position="359"/>
        <end position="379"/>
    </location>
</feature>
<dbReference type="GO" id="GO:0022857">
    <property type="term" value="F:transmembrane transporter activity"/>
    <property type="evidence" value="ECO:0007669"/>
    <property type="project" value="InterPro"/>
</dbReference>
<sequence length="515" mass="57246">MADKKSEFIALEEIEKTGVENVNIGVRTTYPPDLTEEEINFFEGFTEEQKKKVIWKIDVRLVPMLGLLYLLANIDRANIGNAKIEGLTDDLGLSSNQYNICLSIFFIPYCLLEVPSNIALKWFKKPSTYIAILAVSWSVVLTLTGIVQSYGGLIAARFFLGVTEAGFFPGALYIISTWYDRNEMGTRYSIFYMAAALAGAFSGLLAYVIVKMDGVAGVAGWRWIFIIEGLASIAVGLATPFLLLDTPENSKILTDDERRYLILRKIIQDGGREIQSKGKKTSWPVLRSVILDWKLYLAAIIYWTNTGTNYGVKFTMPQIIKNMGYSSANAQLLTVPPYVLGCISSYIASRFSDRTTWRMPFIVVSQLVVLTGFAMLFGFAPNLNNRIAESYTAIFICCVGFYPITPNVAAWMSNNLAGPAKRASGIGFMLTMANTAGIIGSFMYKDEEKPRYPTGYGTSLGLTVAGIVAALLLEFGLWRCNKRDGKMSEEEVRAMYTDQELADMGDNSPLFKYTL</sequence>
<dbReference type="FunFam" id="1.20.1250.20:FF:000013">
    <property type="entry name" value="MFS general substrate transporter"/>
    <property type="match status" value="1"/>
</dbReference>
<dbReference type="Proteomes" id="UP000754883">
    <property type="component" value="Unassembled WGS sequence"/>
</dbReference>
<keyword evidence="2" id="KW-0813">Transport</keyword>
<dbReference type="PANTHER" id="PTHR43791">
    <property type="entry name" value="PERMEASE-RELATED"/>
    <property type="match status" value="1"/>
</dbReference>
<feature type="domain" description="Major facilitator superfamily (MFS) profile" evidence="7">
    <location>
        <begin position="61"/>
        <end position="482"/>
    </location>
</feature>
<dbReference type="GO" id="GO:0016020">
    <property type="term" value="C:membrane"/>
    <property type="evidence" value="ECO:0007669"/>
    <property type="project" value="UniProtKB-SubCell"/>
</dbReference>
<organism evidence="8 9">
    <name type="scientific">Clonostachys byssicola</name>
    <dbReference type="NCBI Taxonomy" id="160290"/>
    <lineage>
        <taxon>Eukaryota</taxon>
        <taxon>Fungi</taxon>
        <taxon>Dikarya</taxon>
        <taxon>Ascomycota</taxon>
        <taxon>Pezizomycotina</taxon>
        <taxon>Sordariomycetes</taxon>
        <taxon>Hypocreomycetidae</taxon>
        <taxon>Hypocreales</taxon>
        <taxon>Bionectriaceae</taxon>
        <taxon>Clonostachys</taxon>
    </lineage>
</organism>
<keyword evidence="9" id="KW-1185">Reference proteome</keyword>
<feature type="transmembrane region" description="Helical" evidence="6">
    <location>
        <begin position="391"/>
        <end position="411"/>
    </location>
</feature>
<evidence type="ECO:0000256" key="3">
    <source>
        <dbReference type="ARBA" id="ARBA00022692"/>
    </source>
</evidence>
<evidence type="ECO:0000256" key="5">
    <source>
        <dbReference type="ARBA" id="ARBA00023136"/>
    </source>
</evidence>
<keyword evidence="4 6" id="KW-1133">Transmembrane helix</keyword>
<feature type="transmembrane region" description="Helical" evidence="6">
    <location>
        <begin position="324"/>
        <end position="347"/>
    </location>
</feature>
<evidence type="ECO:0000259" key="7">
    <source>
        <dbReference type="PROSITE" id="PS50850"/>
    </source>
</evidence>
<feature type="transmembrane region" description="Helical" evidence="6">
    <location>
        <begin position="190"/>
        <end position="210"/>
    </location>
</feature>
<reference evidence="9" key="1">
    <citation type="submission" date="2019-06" db="EMBL/GenBank/DDBJ databases">
        <authorList>
            <person name="Broberg M."/>
        </authorList>
    </citation>
    <scope>NUCLEOTIDE SEQUENCE [LARGE SCALE GENOMIC DNA]</scope>
</reference>
<comment type="subcellular location">
    <subcellularLocation>
        <location evidence="1">Membrane</location>
        <topology evidence="1">Multi-pass membrane protein</topology>
    </subcellularLocation>
</comment>
<accession>A0A9N9XUK5</accession>
<feature type="transmembrane region" description="Helical" evidence="6">
    <location>
        <begin position="154"/>
        <end position="178"/>
    </location>
</feature>
<feature type="transmembrane region" description="Helical" evidence="6">
    <location>
        <begin position="128"/>
        <end position="148"/>
    </location>
</feature>
<reference evidence="8 9" key="2">
    <citation type="submission" date="2021-10" db="EMBL/GenBank/DDBJ databases">
        <authorList>
            <person name="Piombo E."/>
        </authorList>
    </citation>
    <scope>NUCLEOTIDE SEQUENCE [LARGE SCALE GENOMIC DNA]</scope>
</reference>
<comment type="caution">
    <text evidence="8">The sequence shown here is derived from an EMBL/GenBank/DDBJ whole genome shotgun (WGS) entry which is preliminary data.</text>
</comment>
<dbReference type="PROSITE" id="PS50850">
    <property type="entry name" value="MFS"/>
    <property type="match status" value="1"/>
</dbReference>
<dbReference type="SUPFAM" id="SSF103473">
    <property type="entry name" value="MFS general substrate transporter"/>
    <property type="match status" value="1"/>
</dbReference>
<proteinExistence type="predicted"/>
<dbReference type="FunFam" id="1.20.1250.20:FF:000034">
    <property type="entry name" value="MFS general substrate transporter"/>
    <property type="match status" value="1"/>
</dbReference>
<dbReference type="PANTHER" id="PTHR43791:SF54">
    <property type="entry name" value="MAJOR FACILITATOR SUPERFAMILY (MFS) PROFILE DOMAIN-CONTAINING PROTEIN-RELATED"/>
    <property type="match status" value="1"/>
</dbReference>
<dbReference type="Gene3D" id="1.20.1250.20">
    <property type="entry name" value="MFS general substrate transporter like domains"/>
    <property type="match status" value="2"/>
</dbReference>
<evidence type="ECO:0000313" key="8">
    <source>
        <dbReference type="EMBL" id="CAG9972462.1"/>
    </source>
</evidence>
<gene>
    <name evidence="8" type="ORF">CBYS24578_00001040</name>
</gene>